<sequence>MLMVRDSMLAEERSTRAGDDLLRKTKIDEGGALLAHCSCSHSTLTPHPYLSTPFLPVYMSPKPTIFNPFITLVRYPALHPHLHPHLIANVGSGGGGAPVSATAPAAGGASTAAAAPVVEEKKEHMGTPGRGCASAAVLWQLFQHGGIAAAAEGGWRRCHARGGAGASCEEDEVWAWV</sequence>
<name>A5ARP6_VITVI</name>
<accession>A5ARP6</accession>
<organism evidence="1">
    <name type="scientific">Vitis vinifera</name>
    <name type="common">Grape</name>
    <dbReference type="NCBI Taxonomy" id="29760"/>
    <lineage>
        <taxon>Eukaryota</taxon>
        <taxon>Viridiplantae</taxon>
        <taxon>Streptophyta</taxon>
        <taxon>Embryophyta</taxon>
        <taxon>Tracheophyta</taxon>
        <taxon>Spermatophyta</taxon>
        <taxon>Magnoliopsida</taxon>
        <taxon>eudicotyledons</taxon>
        <taxon>Gunneridae</taxon>
        <taxon>Pentapetalae</taxon>
        <taxon>rosids</taxon>
        <taxon>Vitales</taxon>
        <taxon>Vitaceae</taxon>
        <taxon>Viteae</taxon>
        <taxon>Vitis</taxon>
    </lineage>
</organism>
<gene>
    <name evidence="1" type="ORF">VITISV_019876</name>
</gene>
<reference evidence="1" key="1">
    <citation type="journal article" date="2007" name="PLoS ONE">
        <title>The first genome sequence of an elite grapevine cultivar (Pinot noir Vitis vinifera L.): coping with a highly heterozygous genome.</title>
        <authorList>
            <person name="Velasco R."/>
            <person name="Zharkikh A."/>
            <person name="Troggio M."/>
            <person name="Cartwright D.A."/>
            <person name="Cestaro A."/>
            <person name="Pruss D."/>
            <person name="Pindo M."/>
            <person name="FitzGerald L.M."/>
            <person name="Vezzulli S."/>
            <person name="Reid J."/>
            <person name="Malacarne G."/>
            <person name="Iliev D."/>
            <person name="Coppola G."/>
            <person name="Wardell B."/>
            <person name="Micheletti D."/>
            <person name="Macalma T."/>
            <person name="Facci M."/>
            <person name="Mitchell J.T."/>
            <person name="Perazzolli M."/>
            <person name="Eldredge G."/>
            <person name="Gatto P."/>
            <person name="Oyzerski R."/>
            <person name="Moretto M."/>
            <person name="Gutin N."/>
            <person name="Stefanini M."/>
            <person name="Chen Y."/>
            <person name="Segala C."/>
            <person name="Davenport C."/>
            <person name="Dematte L."/>
            <person name="Mraz A."/>
            <person name="Battilana J."/>
            <person name="Stormo K."/>
            <person name="Costa F."/>
            <person name="Tao Q."/>
            <person name="Si-Ammour A."/>
            <person name="Harkins T."/>
            <person name="Lackey A."/>
            <person name="Perbost C."/>
            <person name="Taillon B."/>
            <person name="Stella A."/>
            <person name="Solovyev V."/>
            <person name="Fawcett J.A."/>
            <person name="Sterck L."/>
            <person name="Vandepoele K."/>
            <person name="Grando S.M."/>
            <person name="Toppo S."/>
            <person name="Moser C."/>
            <person name="Lanchbury J."/>
            <person name="Bogden R."/>
            <person name="Skolnick M."/>
            <person name="Sgaramella V."/>
            <person name="Bhatnagar S.K."/>
            <person name="Fontana P."/>
            <person name="Gutin A."/>
            <person name="Van de Peer Y."/>
            <person name="Salamini F."/>
            <person name="Viola R."/>
        </authorList>
    </citation>
    <scope>NUCLEOTIDE SEQUENCE</scope>
</reference>
<proteinExistence type="predicted"/>
<dbReference type="EMBL" id="AM433216">
    <property type="protein sequence ID" value="CAN71588.1"/>
    <property type="molecule type" value="Genomic_DNA"/>
</dbReference>
<evidence type="ECO:0000313" key="1">
    <source>
        <dbReference type="EMBL" id="CAN71588.1"/>
    </source>
</evidence>
<dbReference type="AlphaFoldDB" id="A5ARP6"/>
<protein>
    <submittedName>
        <fullName evidence="1">Uncharacterized protein</fullName>
    </submittedName>
</protein>